<accession>A0AAD5R0Q8</accession>
<dbReference type="GO" id="GO:0005634">
    <property type="term" value="C:nucleus"/>
    <property type="evidence" value="ECO:0007669"/>
    <property type="project" value="UniProtKB-ARBA"/>
</dbReference>
<dbReference type="PANTHER" id="PTHR19818">
    <property type="entry name" value="ZINC FINGER PROTEIN ZIC AND GLI"/>
    <property type="match status" value="1"/>
</dbReference>
<dbReference type="PROSITE" id="PS00028">
    <property type="entry name" value="ZINC_FINGER_C2H2_1"/>
    <property type="match status" value="3"/>
</dbReference>
<protein>
    <recommendedName>
        <fullName evidence="6">C2H2-type domain-containing protein</fullName>
    </recommendedName>
</protein>
<dbReference type="GO" id="GO:0000981">
    <property type="term" value="F:DNA-binding transcription factor activity, RNA polymerase II-specific"/>
    <property type="evidence" value="ECO:0007669"/>
    <property type="project" value="TreeGrafter"/>
</dbReference>
<proteinExistence type="predicted"/>
<dbReference type="SMART" id="SM00355">
    <property type="entry name" value="ZnF_C2H2"/>
    <property type="match status" value="4"/>
</dbReference>
<keyword evidence="8" id="KW-1185">Reference proteome</keyword>
<dbReference type="PANTHER" id="PTHR19818:SF139">
    <property type="entry name" value="PAIR-RULE PROTEIN ODD-PAIRED"/>
    <property type="match status" value="1"/>
</dbReference>
<dbReference type="GO" id="GO:0000122">
    <property type="term" value="P:negative regulation of transcription by RNA polymerase II"/>
    <property type="evidence" value="ECO:0007669"/>
    <property type="project" value="UniProtKB-ARBA"/>
</dbReference>
<gene>
    <name evidence="7" type="ORF">KIN20_028222</name>
</gene>
<name>A0AAD5R0Q8_PARTN</name>
<evidence type="ECO:0000259" key="6">
    <source>
        <dbReference type="PROSITE" id="PS50157"/>
    </source>
</evidence>
<dbReference type="Gene3D" id="3.30.160.60">
    <property type="entry name" value="Classic Zinc Finger"/>
    <property type="match status" value="2"/>
</dbReference>
<evidence type="ECO:0000256" key="4">
    <source>
        <dbReference type="ARBA" id="ARBA00022833"/>
    </source>
</evidence>
<evidence type="ECO:0000256" key="2">
    <source>
        <dbReference type="ARBA" id="ARBA00022737"/>
    </source>
</evidence>
<evidence type="ECO:0000256" key="3">
    <source>
        <dbReference type="ARBA" id="ARBA00022771"/>
    </source>
</evidence>
<dbReference type="PROSITE" id="PS50157">
    <property type="entry name" value="ZINC_FINGER_C2H2_2"/>
    <property type="match status" value="4"/>
</dbReference>
<keyword evidence="1" id="KW-0479">Metal-binding</keyword>
<evidence type="ECO:0000313" key="7">
    <source>
        <dbReference type="EMBL" id="KAJ1367329.1"/>
    </source>
</evidence>
<dbReference type="Pfam" id="PF00096">
    <property type="entry name" value="zf-C2H2"/>
    <property type="match status" value="2"/>
</dbReference>
<dbReference type="GO" id="GO:0045944">
    <property type="term" value="P:positive regulation of transcription by RNA polymerase II"/>
    <property type="evidence" value="ECO:0007669"/>
    <property type="project" value="UniProtKB-ARBA"/>
</dbReference>
<dbReference type="InterPro" id="IPR013087">
    <property type="entry name" value="Znf_C2H2_type"/>
</dbReference>
<keyword evidence="2" id="KW-0677">Repeat</keyword>
<keyword evidence="3 5" id="KW-0863">Zinc-finger</keyword>
<dbReference type="SUPFAM" id="SSF57667">
    <property type="entry name" value="beta-beta-alpha zinc fingers"/>
    <property type="match status" value="3"/>
</dbReference>
<dbReference type="FunFam" id="3.30.160.60:FF:000446">
    <property type="entry name" value="Zinc finger protein"/>
    <property type="match status" value="1"/>
</dbReference>
<sequence>MIGGTRCGALETGTEAYEIKPSCNEDKLAEPPFETRKTQIVEEVTSENSPTVKKKTGENRLCRVAGLLNASLSNFCENDISPRYNPSGNLPSDEEKVLKILQAADVNLKKEEQELFVREPEQCLKCGRQFAFRFLVLRHMSVEHTDERDLTCGECGRKFARLSGLRKHKQVIHRNYRIMCPYEGCGHPGFRYKKSLTDHIRAVHTHVRPYVCTTCGKAFVSYNHLKSHSFTHSSESTFHCKCGVKFRHKVSLNRHKRLCLLH</sequence>
<feature type="domain" description="C2H2-type" evidence="6">
    <location>
        <begin position="121"/>
        <end position="149"/>
    </location>
</feature>
<dbReference type="EMBL" id="JAHQIW010005851">
    <property type="protein sequence ID" value="KAJ1367329.1"/>
    <property type="molecule type" value="Genomic_DNA"/>
</dbReference>
<reference evidence="7" key="1">
    <citation type="submission" date="2021-06" db="EMBL/GenBank/DDBJ databases">
        <title>Parelaphostrongylus tenuis whole genome reference sequence.</title>
        <authorList>
            <person name="Garwood T.J."/>
            <person name="Larsen P.A."/>
            <person name="Fountain-Jones N.M."/>
            <person name="Garbe J.R."/>
            <person name="Macchietto M.G."/>
            <person name="Kania S.A."/>
            <person name="Gerhold R.W."/>
            <person name="Richards J.E."/>
            <person name="Wolf T.M."/>
        </authorList>
    </citation>
    <scope>NUCLEOTIDE SEQUENCE</scope>
    <source>
        <strain evidence="7">MNPRO001-30</strain>
        <tissue evidence="7">Meninges</tissue>
    </source>
</reference>
<dbReference type="GO" id="GO:0000978">
    <property type="term" value="F:RNA polymerase II cis-regulatory region sequence-specific DNA binding"/>
    <property type="evidence" value="ECO:0007669"/>
    <property type="project" value="TreeGrafter"/>
</dbReference>
<dbReference type="AlphaFoldDB" id="A0AAD5R0Q8"/>
<dbReference type="GO" id="GO:0008270">
    <property type="term" value="F:zinc ion binding"/>
    <property type="evidence" value="ECO:0007669"/>
    <property type="project" value="UniProtKB-KW"/>
</dbReference>
<evidence type="ECO:0000256" key="5">
    <source>
        <dbReference type="PROSITE-ProRule" id="PRU00042"/>
    </source>
</evidence>
<comment type="caution">
    <text evidence="7">The sequence shown here is derived from an EMBL/GenBank/DDBJ whole genome shotgun (WGS) entry which is preliminary data.</text>
</comment>
<feature type="domain" description="C2H2-type" evidence="6">
    <location>
        <begin position="150"/>
        <end position="178"/>
    </location>
</feature>
<keyword evidence="4" id="KW-0862">Zinc</keyword>
<evidence type="ECO:0000256" key="1">
    <source>
        <dbReference type="ARBA" id="ARBA00022723"/>
    </source>
</evidence>
<dbReference type="Proteomes" id="UP001196413">
    <property type="component" value="Unassembled WGS sequence"/>
</dbReference>
<dbReference type="InterPro" id="IPR036236">
    <property type="entry name" value="Znf_C2H2_sf"/>
</dbReference>
<feature type="domain" description="C2H2-type" evidence="6">
    <location>
        <begin position="238"/>
        <end position="262"/>
    </location>
</feature>
<dbReference type="InterPro" id="IPR050329">
    <property type="entry name" value="GLI_C2H2-zinc-finger"/>
</dbReference>
<organism evidence="7 8">
    <name type="scientific">Parelaphostrongylus tenuis</name>
    <name type="common">Meningeal worm</name>
    <dbReference type="NCBI Taxonomy" id="148309"/>
    <lineage>
        <taxon>Eukaryota</taxon>
        <taxon>Metazoa</taxon>
        <taxon>Ecdysozoa</taxon>
        <taxon>Nematoda</taxon>
        <taxon>Chromadorea</taxon>
        <taxon>Rhabditida</taxon>
        <taxon>Rhabditina</taxon>
        <taxon>Rhabditomorpha</taxon>
        <taxon>Strongyloidea</taxon>
        <taxon>Metastrongylidae</taxon>
        <taxon>Parelaphostrongylus</taxon>
    </lineage>
</organism>
<evidence type="ECO:0000313" key="8">
    <source>
        <dbReference type="Proteomes" id="UP001196413"/>
    </source>
</evidence>
<feature type="domain" description="C2H2-type" evidence="6">
    <location>
        <begin position="210"/>
        <end position="237"/>
    </location>
</feature>